<sequence length="171" mass="19643">MAQNQLNLTELSAFQRVILTTDGTLTDILEAYLLDHIRVIKLSEKALTTRAPISALEIEAATEIVERKILLQGQARHNWLYAESIIVPARLGEQFRRQLLESNIPIGKLWVAHKLETFKESIVSAREPAGKLAGYFNIRPEDPVLYRTYRVFSQQQLIMMITEKFPESFFV</sequence>
<name>A0A1H6F9S7_9GAMM</name>
<protein>
    <submittedName>
        <fullName evidence="1">Chorismate pyruvate-lyase</fullName>
        <ecNumber evidence="1">4.1.3.40</ecNumber>
    </submittedName>
</protein>
<keyword evidence="2" id="KW-1185">Reference proteome</keyword>
<dbReference type="Proteomes" id="UP000236724">
    <property type="component" value="Unassembled WGS sequence"/>
</dbReference>
<dbReference type="Pfam" id="PF01947">
    <property type="entry name" value="Rv2949c-like"/>
    <property type="match status" value="1"/>
</dbReference>
<dbReference type="Gene3D" id="3.40.1410.10">
    <property type="entry name" value="Chorismate lyase-like"/>
    <property type="match status" value="1"/>
</dbReference>
<proteinExistence type="predicted"/>
<dbReference type="RefSeq" id="WP_177428485.1">
    <property type="nucleotide sequence ID" value="NZ_FMSV02000509.1"/>
</dbReference>
<dbReference type="SUPFAM" id="SSF64288">
    <property type="entry name" value="Chorismate lyase-like"/>
    <property type="match status" value="1"/>
</dbReference>
<dbReference type="EMBL" id="FMSV02000509">
    <property type="protein sequence ID" value="SEH06847.1"/>
    <property type="molecule type" value="Genomic_DNA"/>
</dbReference>
<keyword evidence="1" id="KW-0670">Pyruvate</keyword>
<dbReference type="AlphaFoldDB" id="A0A1H6F9S7"/>
<dbReference type="InterPro" id="IPR028978">
    <property type="entry name" value="Chorismate_lyase_/UTRA_dom_sf"/>
</dbReference>
<dbReference type="InterPro" id="IPR002800">
    <property type="entry name" value="Rv2949c-like"/>
</dbReference>
<keyword evidence="1" id="KW-0456">Lyase</keyword>
<gene>
    <name evidence="1" type="ORF">MBHS_02713</name>
</gene>
<evidence type="ECO:0000313" key="2">
    <source>
        <dbReference type="Proteomes" id="UP000236724"/>
    </source>
</evidence>
<dbReference type="GO" id="GO:0008813">
    <property type="term" value="F:chorismate lyase activity"/>
    <property type="evidence" value="ECO:0007669"/>
    <property type="project" value="UniProtKB-EC"/>
</dbReference>
<evidence type="ECO:0000313" key="1">
    <source>
        <dbReference type="EMBL" id="SEH06847.1"/>
    </source>
</evidence>
<accession>A0A1H6F9S7</accession>
<reference evidence="1 2" key="1">
    <citation type="submission" date="2016-10" db="EMBL/GenBank/DDBJ databases">
        <authorList>
            <person name="de Groot N.N."/>
        </authorList>
    </citation>
    <scope>NUCLEOTIDE SEQUENCE [LARGE SCALE GENOMIC DNA]</scope>
    <source>
        <strain evidence="1">MBHS1</strain>
    </source>
</reference>
<organism evidence="1 2">
    <name type="scientific">Candidatus Venteria ishoeyi</name>
    <dbReference type="NCBI Taxonomy" id="1899563"/>
    <lineage>
        <taxon>Bacteria</taxon>
        <taxon>Pseudomonadati</taxon>
        <taxon>Pseudomonadota</taxon>
        <taxon>Gammaproteobacteria</taxon>
        <taxon>Thiotrichales</taxon>
        <taxon>Thiotrichaceae</taxon>
        <taxon>Venteria</taxon>
    </lineage>
</organism>
<dbReference type="EC" id="4.1.3.40" evidence="1"/>